<keyword evidence="3" id="KW-1185">Reference proteome</keyword>
<feature type="compositionally biased region" description="Low complexity" evidence="1">
    <location>
        <begin position="19"/>
        <end position="30"/>
    </location>
</feature>
<evidence type="ECO:0000313" key="2">
    <source>
        <dbReference type="EMBL" id="EED92957.1"/>
    </source>
</evidence>
<protein>
    <submittedName>
        <fullName evidence="2">Uncharacterized protein</fullName>
    </submittedName>
</protein>
<sequence>MSVPSQIAMPSAIANHNNSPPTAASGPAAAFVTPRDSNKKPRLTANNESHRNINVNGGSTMATTTAASGEVSISGQSDLAEGSIGSSMHHRGAAGGAVRAGGVSGRDDGVNDDDDDDDAHPPPSEYNANHQDTDDPSNEINNDDLSSEESEPNWPNLTKDNAHLSALVPPFLASRTSFHTAATTFAHAMDDLASSSTHNIHQLVSTVSDVCEGRIEQLMELERQLKNDFVYIERMRGGMERKLERVSRAAQGYFASLLMRVGMRAGQQQQMHLSVGGGTNGGGSLGGLLNNAINNNGDGANGGGDQKEEDDTNITRQDLGDTEPNWSTLTLHEPNSTSVPLFLSTRNRRIAADERFSQAIEIYHSSIAGQLDELAHVMADTFNENHAKLEEYEIALREGFVVNDEMRGRMLVRLEESKREAMEVLDGLMGRVRNEDNIVH</sequence>
<dbReference type="RefSeq" id="XP_002289420.1">
    <property type="nucleotide sequence ID" value="XM_002289384.1"/>
</dbReference>
<dbReference type="eggNOG" id="ENOG502SYSM">
    <property type="taxonomic scope" value="Eukaryota"/>
</dbReference>
<dbReference type="EMBL" id="CM000641">
    <property type="protein sequence ID" value="EED92957.1"/>
    <property type="molecule type" value="Genomic_DNA"/>
</dbReference>
<dbReference type="PaxDb" id="35128-Thaps4646"/>
<name>B8BZW2_THAPS</name>
<reference evidence="2 3" key="2">
    <citation type="journal article" date="2008" name="Nature">
        <title>The Phaeodactylum genome reveals the evolutionary history of diatom genomes.</title>
        <authorList>
            <person name="Bowler C."/>
            <person name="Allen A.E."/>
            <person name="Badger J.H."/>
            <person name="Grimwood J."/>
            <person name="Jabbari K."/>
            <person name="Kuo A."/>
            <person name="Maheswari U."/>
            <person name="Martens C."/>
            <person name="Maumus F."/>
            <person name="Otillar R.P."/>
            <person name="Rayko E."/>
            <person name="Salamov A."/>
            <person name="Vandepoele K."/>
            <person name="Beszteri B."/>
            <person name="Gruber A."/>
            <person name="Heijde M."/>
            <person name="Katinka M."/>
            <person name="Mock T."/>
            <person name="Valentin K."/>
            <person name="Verret F."/>
            <person name="Berges J.A."/>
            <person name="Brownlee C."/>
            <person name="Cadoret J.P."/>
            <person name="Chiovitti A."/>
            <person name="Choi C.J."/>
            <person name="Coesel S."/>
            <person name="De Martino A."/>
            <person name="Detter J.C."/>
            <person name="Durkin C."/>
            <person name="Falciatore A."/>
            <person name="Fournet J."/>
            <person name="Haruta M."/>
            <person name="Huysman M.J."/>
            <person name="Jenkins B.D."/>
            <person name="Jiroutova K."/>
            <person name="Jorgensen R.E."/>
            <person name="Joubert Y."/>
            <person name="Kaplan A."/>
            <person name="Kroger N."/>
            <person name="Kroth P.G."/>
            <person name="La Roche J."/>
            <person name="Lindquist E."/>
            <person name="Lommer M."/>
            <person name="Martin-Jezequel V."/>
            <person name="Lopez P.J."/>
            <person name="Lucas S."/>
            <person name="Mangogna M."/>
            <person name="McGinnis K."/>
            <person name="Medlin L.K."/>
            <person name="Montsant A."/>
            <person name="Oudot-Le Secq M.P."/>
            <person name="Napoli C."/>
            <person name="Obornik M."/>
            <person name="Parker M.S."/>
            <person name="Petit J.L."/>
            <person name="Porcel B.M."/>
            <person name="Poulsen N."/>
            <person name="Robison M."/>
            <person name="Rychlewski L."/>
            <person name="Rynearson T.A."/>
            <person name="Schmutz J."/>
            <person name="Shapiro H."/>
            <person name="Siaut M."/>
            <person name="Stanley M."/>
            <person name="Sussman M.R."/>
            <person name="Taylor A.R."/>
            <person name="Vardi A."/>
            <person name="von Dassow P."/>
            <person name="Vyverman W."/>
            <person name="Willis A."/>
            <person name="Wyrwicz L.S."/>
            <person name="Rokhsar D.S."/>
            <person name="Weissenbach J."/>
            <person name="Armbrust E.V."/>
            <person name="Green B.R."/>
            <person name="Van de Peer Y."/>
            <person name="Grigoriev I.V."/>
        </authorList>
    </citation>
    <scope>NUCLEOTIDE SEQUENCE [LARGE SCALE GENOMIC DNA]</scope>
    <source>
        <strain evidence="2 3">CCMP1335</strain>
    </source>
</reference>
<accession>B8BZW2</accession>
<feature type="region of interest" description="Disordered" evidence="1">
    <location>
        <begin position="293"/>
        <end position="326"/>
    </location>
</feature>
<dbReference type="AlphaFoldDB" id="B8BZW2"/>
<dbReference type="KEGG" id="tps:THAPSDRAFT_4646"/>
<proteinExistence type="predicted"/>
<dbReference type="GeneID" id="7443482"/>
<organism evidence="2 3">
    <name type="scientific">Thalassiosira pseudonana</name>
    <name type="common">Marine diatom</name>
    <name type="synonym">Cyclotella nana</name>
    <dbReference type="NCBI Taxonomy" id="35128"/>
    <lineage>
        <taxon>Eukaryota</taxon>
        <taxon>Sar</taxon>
        <taxon>Stramenopiles</taxon>
        <taxon>Ochrophyta</taxon>
        <taxon>Bacillariophyta</taxon>
        <taxon>Coscinodiscophyceae</taxon>
        <taxon>Thalassiosirophycidae</taxon>
        <taxon>Thalassiosirales</taxon>
        <taxon>Thalassiosiraceae</taxon>
        <taxon>Thalassiosira</taxon>
    </lineage>
</organism>
<feature type="compositionally biased region" description="Gly residues" evidence="1">
    <location>
        <begin position="93"/>
        <end position="104"/>
    </location>
</feature>
<feature type="compositionally biased region" description="Polar residues" evidence="1">
    <location>
        <begin position="44"/>
        <end position="56"/>
    </location>
</feature>
<feature type="region of interest" description="Disordered" evidence="1">
    <location>
        <begin position="1"/>
        <end position="158"/>
    </location>
</feature>
<dbReference type="Proteomes" id="UP000001449">
    <property type="component" value="Chromosome 4"/>
</dbReference>
<dbReference type="InParanoid" id="B8BZW2"/>
<feature type="compositionally biased region" description="Low complexity" evidence="1">
    <location>
        <begin position="57"/>
        <end position="69"/>
    </location>
</feature>
<dbReference type="HOGENOM" id="CLU_623335_0_0_1"/>
<feature type="compositionally biased region" description="Acidic residues" evidence="1">
    <location>
        <begin position="134"/>
        <end position="151"/>
    </location>
</feature>
<gene>
    <name evidence="2" type="ORF">THAPSDRAFT_4646</name>
</gene>
<evidence type="ECO:0000256" key="1">
    <source>
        <dbReference type="SAM" id="MobiDB-lite"/>
    </source>
</evidence>
<evidence type="ECO:0000313" key="3">
    <source>
        <dbReference type="Proteomes" id="UP000001449"/>
    </source>
</evidence>
<reference evidence="2 3" key="1">
    <citation type="journal article" date="2004" name="Science">
        <title>The genome of the diatom Thalassiosira pseudonana: ecology, evolution, and metabolism.</title>
        <authorList>
            <person name="Armbrust E.V."/>
            <person name="Berges J.A."/>
            <person name="Bowler C."/>
            <person name="Green B.R."/>
            <person name="Martinez D."/>
            <person name="Putnam N.H."/>
            <person name="Zhou S."/>
            <person name="Allen A.E."/>
            <person name="Apt K.E."/>
            <person name="Bechner M."/>
            <person name="Brzezinski M.A."/>
            <person name="Chaal B.K."/>
            <person name="Chiovitti A."/>
            <person name="Davis A.K."/>
            <person name="Demarest M.S."/>
            <person name="Detter J.C."/>
            <person name="Glavina T."/>
            <person name="Goodstein D."/>
            <person name="Hadi M.Z."/>
            <person name="Hellsten U."/>
            <person name="Hildebrand M."/>
            <person name="Jenkins B.D."/>
            <person name="Jurka J."/>
            <person name="Kapitonov V.V."/>
            <person name="Kroger N."/>
            <person name="Lau W.W."/>
            <person name="Lane T.W."/>
            <person name="Larimer F.W."/>
            <person name="Lippmeier J.C."/>
            <person name="Lucas S."/>
            <person name="Medina M."/>
            <person name="Montsant A."/>
            <person name="Obornik M."/>
            <person name="Parker M.S."/>
            <person name="Palenik B."/>
            <person name="Pazour G.J."/>
            <person name="Richardson P.M."/>
            <person name="Rynearson T.A."/>
            <person name="Saito M.A."/>
            <person name="Schwartz D.C."/>
            <person name="Thamatrakoln K."/>
            <person name="Valentin K."/>
            <person name="Vardi A."/>
            <person name="Wilkerson F.P."/>
            <person name="Rokhsar D.S."/>
        </authorList>
    </citation>
    <scope>NUCLEOTIDE SEQUENCE [LARGE SCALE GENOMIC DNA]</scope>
    <source>
        <strain evidence="2 3">CCMP1335</strain>
    </source>
</reference>